<dbReference type="CDD" id="cd00829">
    <property type="entry name" value="SCP-x_thiolase"/>
    <property type="match status" value="1"/>
</dbReference>
<dbReference type="PANTHER" id="PTHR42870:SF1">
    <property type="entry name" value="NON-SPECIFIC LIPID-TRANSFER PROTEIN-LIKE 2"/>
    <property type="match status" value="1"/>
</dbReference>
<evidence type="ECO:0000313" key="2">
    <source>
        <dbReference type="EMBL" id="CAB4916588.1"/>
    </source>
</evidence>
<dbReference type="Gene3D" id="3.40.47.10">
    <property type="match status" value="1"/>
</dbReference>
<dbReference type="InterPro" id="IPR016039">
    <property type="entry name" value="Thiolase-like"/>
</dbReference>
<sequence>MTTLAIVGAAESDMGEVGPGLTPADLMRQATLRALDDAGLALSDVDGLFAATSQLPQSHLSLGEALGILPQVRWLDGTHLGGASALVHLEHAQAAIAAGLCEVAVIAYASTQRSAGRSTARSGVEIPSWEAPYTPMLPIALYAMAAARHMAQYGTTAEDLARVAVSGRRWAMDNPKAWSRDPLTVEDVLAAPRLCDPFGVRDCCLVTDAGGALVVTSAERARTLRREPVHLLGAASMASHRSVSGLQGHITVTGATQTGPAALQEAGLRHGDVDAVQLYDAFTITPLLYLEDIGFCAKGEAGAFVASGATLPGGSLPMNTNGGGLSYQHPGMYGMQLLNEAVRRLRETDDHVVLGHGMNGPLASHATVVLGDASTR</sequence>
<evidence type="ECO:0000259" key="1">
    <source>
        <dbReference type="Pfam" id="PF22691"/>
    </source>
</evidence>
<reference evidence="2" key="1">
    <citation type="submission" date="2020-05" db="EMBL/GenBank/DDBJ databases">
        <authorList>
            <person name="Chiriac C."/>
            <person name="Salcher M."/>
            <person name="Ghai R."/>
            <person name="Kavagutti S V."/>
        </authorList>
    </citation>
    <scope>NUCLEOTIDE SEQUENCE</scope>
</reference>
<protein>
    <submittedName>
        <fullName evidence="2">Unannotated protein</fullName>
    </submittedName>
</protein>
<dbReference type="GO" id="GO:0016747">
    <property type="term" value="F:acyltransferase activity, transferring groups other than amino-acyl groups"/>
    <property type="evidence" value="ECO:0007669"/>
    <property type="project" value="InterPro"/>
</dbReference>
<accession>A0A6J7HBN3</accession>
<name>A0A6J7HBN3_9ZZZZ</name>
<dbReference type="PANTHER" id="PTHR42870">
    <property type="entry name" value="ACETYL-COA C-ACETYLTRANSFERASE"/>
    <property type="match status" value="1"/>
</dbReference>
<dbReference type="AlphaFoldDB" id="A0A6J7HBN3"/>
<dbReference type="EMBL" id="CAFBMX010000001">
    <property type="protein sequence ID" value="CAB4916588.1"/>
    <property type="molecule type" value="Genomic_DNA"/>
</dbReference>
<proteinExistence type="predicted"/>
<dbReference type="PIRSF" id="PIRSF000429">
    <property type="entry name" value="Ac-CoA_Ac_transf"/>
    <property type="match status" value="1"/>
</dbReference>
<feature type="domain" description="Thiolase C-terminal" evidence="1">
    <location>
        <begin position="237"/>
        <end position="371"/>
    </location>
</feature>
<gene>
    <name evidence="2" type="ORF">UFOPK3674_00282</name>
</gene>
<dbReference type="NCBIfam" id="NF004811">
    <property type="entry name" value="PRK06158.1"/>
    <property type="match status" value="1"/>
</dbReference>
<dbReference type="InterPro" id="IPR055140">
    <property type="entry name" value="Thiolase_C_2"/>
</dbReference>
<dbReference type="InterPro" id="IPR002155">
    <property type="entry name" value="Thiolase"/>
</dbReference>
<dbReference type="SUPFAM" id="SSF53901">
    <property type="entry name" value="Thiolase-like"/>
    <property type="match status" value="2"/>
</dbReference>
<organism evidence="2">
    <name type="scientific">freshwater metagenome</name>
    <dbReference type="NCBI Taxonomy" id="449393"/>
    <lineage>
        <taxon>unclassified sequences</taxon>
        <taxon>metagenomes</taxon>
        <taxon>ecological metagenomes</taxon>
    </lineage>
</organism>
<dbReference type="Pfam" id="PF22691">
    <property type="entry name" value="Thiolase_C_1"/>
    <property type="match status" value="1"/>
</dbReference>